<evidence type="ECO:0000256" key="2">
    <source>
        <dbReference type="ARBA" id="ARBA00022692"/>
    </source>
</evidence>
<dbReference type="PANTHER" id="PTHR47704">
    <property type="entry name" value="POTASSIUM TRANSPORTER KIMA"/>
    <property type="match status" value="1"/>
</dbReference>
<feature type="transmembrane region" description="Helical" evidence="5">
    <location>
        <begin position="373"/>
        <end position="395"/>
    </location>
</feature>
<protein>
    <submittedName>
        <fullName evidence="6">Amino acid transporter</fullName>
    </submittedName>
</protein>
<dbReference type="Proteomes" id="UP000198660">
    <property type="component" value="Unassembled WGS sequence"/>
</dbReference>
<dbReference type="GO" id="GO:0022857">
    <property type="term" value="F:transmembrane transporter activity"/>
    <property type="evidence" value="ECO:0007669"/>
    <property type="project" value="InterPro"/>
</dbReference>
<organism evidence="6 7">
    <name type="scientific">Marininema halotolerans</name>
    <dbReference type="NCBI Taxonomy" id="1155944"/>
    <lineage>
        <taxon>Bacteria</taxon>
        <taxon>Bacillati</taxon>
        <taxon>Bacillota</taxon>
        <taxon>Bacilli</taxon>
        <taxon>Bacillales</taxon>
        <taxon>Thermoactinomycetaceae</taxon>
        <taxon>Marininema</taxon>
    </lineage>
</organism>
<keyword evidence="2 5" id="KW-0812">Transmembrane</keyword>
<dbReference type="RefSeq" id="WP_091836468.1">
    <property type="nucleotide sequence ID" value="NZ_FPAA01000005.1"/>
</dbReference>
<keyword evidence="4 5" id="KW-0472">Membrane</keyword>
<sequence>MLTKIKASIIGRPLKTEQLQEEKLPVWKALPILSSDALSSVAYGTEQILGVLVVAGAFALWYSLPISLAIVGLLTLLIISYRLIIDEYPGGGGAYIVSMDNLGWFAGSVAGASLLVDYILTVAVSVTAGTAAITSAFPVLHDHRVAISCGFVFIIMILNLRGLRESGTIFSVPTYLFIISIVMLVIVGTFKVVFAGKGGSPPTITSHFPEGLTWFILLRAFSSGCSALTGIEAISNATPTFRAPERINAGRTLVILGALLAMLFGGISVLAYLYHMTPLPEETLISQIAEETFGRTIPYFFIQATTALILILAANTSYSGFPLLASIMAKDKMMPRMFTARGDRLNYSNGIMVLSFAAMLLISLFQGHTERLIPLYAIGVFTSFTLAQSGMVQRLLKHKPHGWKGKLAISLTGAIVTFIVLLIFAITKFTEGAWIIIVILPIFVFVFSKIYRHYEAVADELRIDISTVKPQIKKQMIVLPVGGINQVVSNTIAYARSLNVDIVALYIAFDENDAKRMRDRWKVWCPDIRLIIMHSRYRSIIRPLLKFIGKLPNYVGDRQVTVLIPQFIPRRWWHRLLHNKTALVIRWILLTRKDIVVSTVPFHLKK</sequence>
<proteinExistence type="predicted"/>
<evidence type="ECO:0000256" key="3">
    <source>
        <dbReference type="ARBA" id="ARBA00022989"/>
    </source>
</evidence>
<evidence type="ECO:0000256" key="1">
    <source>
        <dbReference type="ARBA" id="ARBA00004141"/>
    </source>
</evidence>
<dbReference type="AlphaFoldDB" id="A0A1I6RL56"/>
<evidence type="ECO:0000313" key="7">
    <source>
        <dbReference type="Proteomes" id="UP000198660"/>
    </source>
</evidence>
<comment type="subcellular location">
    <subcellularLocation>
        <location evidence="1">Membrane</location>
        <topology evidence="1">Multi-pass membrane protein</topology>
    </subcellularLocation>
</comment>
<feature type="transmembrane region" description="Helical" evidence="5">
    <location>
        <begin position="407"/>
        <end position="426"/>
    </location>
</feature>
<feature type="transmembrane region" description="Helical" evidence="5">
    <location>
        <begin position="145"/>
        <end position="163"/>
    </location>
</feature>
<evidence type="ECO:0000256" key="4">
    <source>
        <dbReference type="ARBA" id="ARBA00023136"/>
    </source>
</evidence>
<feature type="transmembrane region" description="Helical" evidence="5">
    <location>
        <begin position="214"/>
        <end position="231"/>
    </location>
</feature>
<feature type="transmembrane region" description="Helical" evidence="5">
    <location>
        <begin position="432"/>
        <end position="451"/>
    </location>
</feature>
<feature type="transmembrane region" description="Helical" evidence="5">
    <location>
        <begin position="300"/>
        <end position="324"/>
    </location>
</feature>
<dbReference type="PANTHER" id="PTHR47704:SF1">
    <property type="entry name" value="POTASSIUM TRANSPORTER KIMA"/>
    <property type="match status" value="1"/>
</dbReference>
<feature type="transmembrane region" description="Helical" evidence="5">
    <location>
        <begin position="48"/>
        <end position="81"/>
    </location>
</feature>
<dbReference type="OrthoDB" id="9759676at2"/>
<dbReference type="GO" id="GO:0016020">
    <property type="term" value="C:membrane"/>
    <property type="evidence" value="ECO:0007669"/>
    <property type="project" value="UniProtKB-SubCell"/>
</dbReference>
<name>A0A1I6RL56_9BACL</name>
<evidence type="ECO:0000313" key="6">
    <source>
        <dbReference type="EMBL" id="SFS65415.1"/>
    </source>
</evidence>
<dbReference type="Gene3D" id="1.20.1740.10">
    <property type="entry name" value="Amino acid/polyamine transporter I"/>
    <property type="match status" value="1"/>
</dbReference>
<dbReference type="Pfam" id="PF13520">
    <property type="entry name" value="AA_permease_2"/>
    <property type="match status" value="1"/>
</dbReference>
<feature type="transmembrane region" description="Helical" evidence="5">
    <location>
        <begin position="175"/>
        <end position="194"/>
    </location>
</feature>
<gene>
    <name evidence="6" type="ORF">SAMN05444972_105173</name>
</gene>
<evidence type="ECO:0000256" key="5">
    <source>
        <dbReference type="SAM" id="Phobius"/>
    </source>
</evidence>
<dbReference type="InterPro" id="IPR002293">
    <property type="entry name" value="AA/rel_permease1"/>
</dbReference>
<keyword evidence="7" id="KW-1185">Reference proteome</keyword>
<dbReference type="InterPro" id="IPR053153">
    <property type="entry name" value="APC_K+_Transporter"/>
</dbReference>
<keyword evidence="3 5" id="KW-1133">Transmembrane helix</keyword>
<feature type="transmembrane region" description="Helical" evidence="5">
    <location>
        <begin position="252"/>
        <end position="274"/>
    </location>
</feature>
<feature type="transmembrane region" description="Helical" evidence="5">
    <location>
        <begin position="102"/>
        <end position="133"/>
    </location>
</feature>
<feature type="transmembrane region" description="Helical" evidence="5">
    <location>
        <begin position="345"/>
        <end position="367"/>
    </location>
</feature>
<accession>A0A1I6RL56</accession>
<dbReference type="EMBL" id="FPAA01000005">
    <property type="protein sequence ID" value="SFS65415.1"/>
    <property type="molecule type" value="Genomic_DNA"/>
</dbReference>
<reference evidence="7" key="1">
    <citation type="submission" date="2016-10" db="EMBL/GenBank/DDBJ databases">
        <authorList>
            <person name="Varghese N."/>
            <person name="Submissions S."/>
        </authorList>
    </citation>
    <scope>NUCLEOTIDE SEQUENCE [LARGE SCALE GENOMIC DNA]</scope>
    <source>
        <strain evidence="7">DSM 45789</strain>
    </source>
</reference>